<keyword evidence="3" id="KW-0804">Transcription</keyword>
<feature type="domain" description="HTH luxR-type" evidence="5">
    <location>
        <begin position="22"/>
        <end position="87"/>
    </location>
</feature>
<dbReference type="CDD" id="cd06170">
    <property type="entry name" value="LuxR_C_like"/>
    <property type="match status" value="1"/>
</dbReference>
<protein>
    <submittedName>
        <fullName evidence="6">Two-component system nitrate/nitrite response regulator NarL</fullName>
    </submittedName>
</protein>
<reference evidence="6 7" key="1">
    <citation type="submission" date="2020-08" db="EMBL/GenBank/DDBJ databases">
        <title>Genomic Encyclopedia of Type Strains, Phase III (KMG-III): the genomes of soil and plant-associated and newly described type strains.</title>
        <authorList>
            <person name="Whitman W."/>
        </authorList>
    </citation>
    <scope>NUCLEOTIDE SEQUENCE [LARGE SCALE GENOMIC DNA]</scope>
    <source>
        <strain evidence="6 7">CECT 8305</strain>
    </source>
</reference>
<feature type="region of interest" description="Disordered" evidence="4">
    <location>
        <begin position="1"/>
        <end position="24"/>
    </location>
</feature>
<evidence type="ECO:0000313" key="7">
    <source>
        <dbReference type="Proteomes" id="UP000588098"/>
    </source>
</evidence>
<evidence type="ECO:0000256" key="2">
    <source>
        <dbReference type="ARBA" id="ARBA00023125"/>
    </source>
</evidence>
<dbReference type="InterPro" id="IPR000792">
    <property type="entry name" value="Tscrpt_reg_LuxR_C"/>
</dbReference>
<dbReference type="InterPro" id="IPR036388">
    <property type="entry name" value="WH-like_DNA-bd_sf"/>
</dbReference>
<evidence type="ECO:0000256" key="1">
    <source>
        <dbReference type="ARBA" id="ARBA00023015"/>
    </source>
</evidence>
<evidence type="ECO:0000313" key="6">
    <source>
        <dbReference type="EMBL" id="MBB5939640.1"/>
    </source>
</evidence>
<accession>A0A7W9QG46</accession>
<dbReference type="Pfam" id="PF00196">
    <property type="entry name" value="GerE"/>
    <property type="match status" value="1"/>
</dbReference>
<sequence length="95" mass="10561">MHSRGQSISTGERERPGRPGRLAPDFSLLTKREVEVLLLLADGESNRSLARQLNIAERTVRAHVTSLMRKLGARSRVEAALIVYNHRNALMSEAA</sequence>
<evidence type="ECO:0000259" key="5">
    <source>
        <dbReference type="PROSITE" id="PS50043"/>
    </source>
</evidence>
<dbReference type="PANTHER" id="PTHR44688">
    <property type="entry name" value="DNA-BINDING TRANSCRIPTIONAL ACTIVATOR DEVR_DOSR"/>
    <property type="match status" value="1"/>
</dbReference>
<organism evidence="6 7">
    <name type="scientific">Streptomyces zagrosensis</name>
    <dbReference type="NCBI Taxonomy" id="1042984"/>
    <lineage>
        <taxon>Bacteria</taxon>
        <taxon>Bacillati</taxon>
        <taxon>Actinomycetota</taxon>
        <taxon>Actinomycetes</taxon>
        <taxon>Kitasatosporales</taxon>
        <taxon>Streptomycetaceae</taxon>
        <taxon>Streptomyces</taxon>
    </lineage>
</organism>
<dbReference type="GO" id="GO:0003677">
    <property type="term" value="F:DNA binding"/>
    <property type="evidence" value="ECO:0007669"/>
    <property type="project" value="UniProtKB-KW"/>
</dbReference>
<keyword evidence="7" id="KW-1185">Reference proteome</keyword>
<dbReference type="InterPro" id="IPR016032">
    <property type="entry name" value="Sig_transdc_resp-reg_C-effctor"/>
</dbReference>
<evidence type="ECO:0000256" key="4">
    <source>
        <dbReference type="SAM" id="MobiDB-lite"/>
    </source>
</evidence>
<keyword evidence="2" id="KW-0238">DNA-binding</keyword>
<gene>
    <name evidence="6" type="ORF">FHS42_006736</name>
</gene>
<comment type="caution">
    <text evidence="6">The sequence shown here is derived from an EMBL/GenBank/DDBJ whole genome shotgun (WGS) entry which is preliminary data.</text>
</comment>
<dbReference type="PRINTS" id="PR00038">
    <property type="entry name" value="HTHLUXR"/>
</dbReference>
<dbReference type="Proteomes" id="UP000588098">
    <property type="component" value="Unassembled WGS sequence"/>
</dbReference>
<proteinExistence type="predicted"/>
<dbReference type="SUPFAM" id="SSF46894">
    <property type="entry name" value="C-terminal effector domain of the bipartite response regulators"/>
    <property type="match status" value="1"/>
</dbReference>
<dbReference type="AlphaFoldDB" id="A0A7W9QG46"/>
<dbReference type="PANTHER" id="PTHR44688:SF16">
    <property type="entry name" value="DNA-BINDING TRANSCRIPTIONAL ACTIVATOR DEVR_DOSR"/>
    <property type="match status" value="1"/>
</dbReference>
<dbReference type="SMART" id="SM00421">
    <property type="entry name" value="HTH_LUXR"/>
    <property type="match status" value="1"/>
</dbReference>
<name>A0A7W9QG46_9ACTN</name>
<dbReference type="GO" id="GO:0006355">
    <property type="term" value="P:regulation of DNA-templated transcription"/>
    <property type="evidence" value="ECO:0007669"/>
    <property type="project" value="InterPro"/>
</dbReference>
<keyword evidence="1" id="KW-0805">Transcription regulation</keyword>
<dbReference type="PROSITE" id="PS50043">
    <property type="entry name" value="HTH_LUXR_2"/>
    <property type="match status" value="1"/>
</dbReference>
<dbReference type="Gene3D" id="1.10.10.10">
    <property type="entry name" value="Winged helix-like DNA-binding domain superfamily/Winged helix DNA-binding domain"/>
    <property type="match status" value="1"/>
</dbReference>
<dbReference type="EMBL" id="JACHJL010000025">
    <property type="protein sequence ID" value="MBB5939640.1"/>
    <property type="molecule type" value="Genomic_DNA"/>
</dbReference>
<evidence type="ECO:0000256" key="3">
    <source>
        <dbReference type="ARBA" id="ARBA00023163"/>
    </source>
</evidence>
<feature type="compositionally biased region" description="Polar residues" evidence="4">
    <location>
        <begin position="1"/>
        <end position="10"/>
    </location>
</feature>